<keyword evidence="3" id="KW-1185">Reference proteome</keyword>
<dbReference type="AlphaFoldDB" id="C1N732"/>
<evidence type="ECO:0000256" key="1">
    <source>
        <dbReference type="SAM" id="MobiDB-lite"/>
    </source>
</evidence>
<evidence type="ECO:0000313" key="2">
    <source>
        <dbReference type="EMBL" id="EEH52204.1"/>
    </source>
</evidence>
<accession>C1N732</accession>
<dbReference type="Proteomes" id="UP000001876">
    <property type="component" value="Unassembled WGS sequence"/>
</dbReference>
<reference evidence="2 3" key="1">
    <citation type="journal article" date="2009" name="Science">
        <title>Green evolution and dynamic adaptations revealed by genomes of the marine picoeukaryotes Micromonas.</title>
        <authorList>
            <person name="Worden A.Z."/>
            <person name="Lee J.H."/>
            <person name="Mock T."/>
            <person name="Rouze P."/>
            <person name="Simmons M.P."/>
            <person name="Aerts A.L."/>
            <person name="Allen A.E."/>
            <person name="Cuvelier M.L."/>
            <person name="Derelle E."/>
            <person name="Everett M.V."/>
            <person name="Foulon E."/>
            <person name="Grimwood J."/>
            <person name="Gundlach H."/>
            <person name="Henrissat B."/>
            <person name="Napoli C."/>
            <person name="McDonald S.M."/>
            <person name="Parker M.S."/>
            <person name="Rombauts S."/>
            <person name="Salamov A."/>
            <person name="Von Dassow P."/>
            <person name="Badger J.H."/>
            <person name="Coutinho P.M."/>
            <person name="Demir E."/>
            <person name="Dubchak I."/>
            <person name="Gentemann C."/>
            <person name="Eikrem W."/>
            <person name="Gready J.E."/>
            <person name="John U."/>
            <person name="Lanier W."/>
            <person name="Lindquist E.A."/>
            <person name="Lucas S."/>
            <person name="Mayer K.F."/>
            <person name="Moreau H."/>
            <person name="Not F."/>
            <person name="Otillar R."/>
            <person name="Panaud O."/>
            <person name="Pangilinan J."/>
            <person name="Paulsen I."/>
            <person name="Piegu B."/>
            <person name="Poliakov A."/>
            <person name="Robbens S."/>
            <person name="Schmutz J."/>
            <person name="Toulza E."/>
            <person name="Wyss T."/>
            <person name="Zelensky A."/>
            <person name="Zhou K."/>
            <person name="Armbrust E.V."/>
            <person name="Bhattacharya D."/>
            <person name="Goodenough U.W."/>
            <person name="Van de Peer Y."/>
            <person name="Grigoriev I.V."/>
        </authorList>
    </citation>
    <scope>NUCLEOTIDE SEQUENCE [LARGE SCALE GENOMIC DNA]</scope>
    <source>
        <strain evidence="2 3">CCMP1545</strain>
    </source>
</reference>
<organism evidence="3">
    <name type="scientific">Micromonas pusilla (strain CCMP1545)</name>
    <name type="common">Picoplanktonic green alga</name>
    <dbReference type="NCBI Taxonomy" id="564608"/>
    <lineage>
        <taxon>Eukaryota</taxon>
        <taxon>Viridiplantae</taxon>
        <taxon>Chlorophyta</taxon>
        <taxon>Mamiellophyceae</taxon>
        <taxon>Mamiellales</taxon>
        <taxon>Mamiellaceae</taxon>
        <taxon>Micromonas</taxon>
    </lineage>
</organism>
<sequence length="67" mass="7196">MATPSSSPNTRSSARRSSRKAETAAKAAAAKAHPFKAYKPKPLKDLRFMSAAARKRAVRAMGAYDSD</sequence>
<dbReference type="GeneID" id="9689104"/>
<evidence type="ECO:0000313" key="3">
    <source>
        <dbReference type="Proteomes" id="UP000001876"/>
    </source>
</evidence>
<name>C1N732_MICPC</name>
<dbReference type="KEGG" id="mpp:MICPUCDRAFT_53536"/>
<dbReference type="RefSeq" id="XP_003063831.1">
    <property type="nucleotide sequence ID" value="XM_003063785.1"/>
</dbReference>
<feature type="region of interest" description="Disordered" evidence="1">
    <location>
        <begin position="1"/>
        <end position="38"/>
    </location>
</feature>
<gene>
    <name evidence="2" type="ORF">MICPUCDRAFT_53536</name>
</gene>
<protein>
    <submittedName>
        <fullName evidence="2">Predicted protein</fullName>
    </submittedName>
</protein>
<dbReference type="EMBL" id="GG663749">
    <property type="protein sequence ID" value="EEH52204.1"/>
    <property type="molecule type" value="Genomic_DNA"/>
</dbReference>
<feature type="compositionally biased region" description="Low complexity" evidence="1">
    <location>
        <begin position="1"/>
        <end position="12"/>
    </location>
</feature>
<proteinExistence type="predicted"/>